<dbReference type="Pfam" id="PF07762">
    <property type="entry name" value="DUF1618"/>
    <property type="match status" value="1"/>
</dbReference>
<protein>
    <recommendedName>
        <fullName evidence="2">DUF1618 domain-containing protein</fullName>
    </recommendedName>
</protein>
<dbReference type="HOGENOM" id="CLU_008956_6_2_1"/>
<proteinExistence type="predicted"/>
<evidence type="ECO:0000256" key="1">
    <source>
        <dbReference type="SAM" id="MobiDB-lite"/>
    </source>
</evidence>
<evidence type="ECO:0000259" key="2">
    <source>
        <dbReference type="Pfam" id="PF07762"/>
    </source>
</evidence>
<sequence length="484" mass="53119">MSTTTGNQRRRRRRREKSGSSSSSPPEWILVNKGVYTGNHRGNSTTAVGEGRENLTIQVSLSPAQPPRPSNVLLCCPGVRYPRESEVLFTADDLLLLRVPVAAGPAPSCIGFDECDYLIYRAAGGDGWPSLTLLPNPDPNFHDGDVGILPRAGGEYTVAALVANPTENEYTLTRFDSAAGEGWTTKTDGHAASAAAGENPHQRAATQPPHDHHDHHNRRRIRAMGWVDLWTGILVYDLLRPGSGDSLRHLPLPLPMHAITCNHRMGDELALPCPRSLRGIVSFTKRDTGKPCLRLAGLAGERLPYSDIETQLPAFAVHDWTVTTWTNTHMAGYYEDWHEEFTVRGSDVRISDAVRSQLIASGLLQRKPSRDGETVVEELALHHLYVSQPTPSLNNGEEDDHVVYLMASPKCLHPKAWALALDMRNSTLLNVAEFGTETGPSLGVTYRPSTIQVHESADSSSDWENLRLLLIICNQDGTTGLFGD</sequence>
<dbReference type="EnsemblPlants" id="LPERR12G12020.1">
    <property type="protein sequence ID" value="LPERR12G12020.1"/>
    <property type="gene ID" value="LPERR12G12020"/>
</dbReference>
<dbReference type="Proteomes" id="UP000032180">
    <property type="component" value="Chromosome 12"/>
</dbReference>
<accession>A0A0D9Y005</accession>
<reference evidence="4" key="2">
    <citation type="submission" date="2013-12" db="EMBL/GenBank/DDBJ databases">
        <authorList>
            <person name="Yu Y."/>
            <person name="Lee S."/>
            <person name="de Baynast K."/>
            <person name="Wissotski M."/>
            <person name="Liu L."/>
            <person name="Talag J."/>
            <person name="Goicoechea J."/>
            <person name="Angelova A."/>
            <person name="Jetty R."/>
            <person name="Kudrna D."/>
            <person name="Golser W."/>
            <person name="Rivera L."/>
            <person name="Zhang J."/>
            <person name="Wing R."/>
        </authorList>
    </citation>
    <scope>NUCLEOTIDE SEQUENCE</scope>
</reference>
<reference evidence="3" key="3">
    <citation type="submission" date="2015-04" db="UniProtKB">
        <authorList>
            <consortium name="EnsemblPlants"/>
        </authorList>
    </citation>
    <scope>IDENTIFICATION</scope>
</reference>
<name>A0A0D9Y005_9ORYZ</name>
<dbReference type="eggNOG" id="ENOG502R3GK">
    <property type="taxonomic scope" value="Eukaryota"/>
</dbReference>
<dbReference type="InterPro" id="IPR011676">
    <property type="entry name" value="DUF1618"/>
</dbReference>
<feature type="region of interest" description="Disordered" evidence="1">
    <location>
        <begin position="1"/>
        <end position="28"/>
    </location>
</feature>
<dbReference type="PANTHER" id="PTHR33074">
    <property type="entry name" value="EXPRESSED PROTEIN-RELATED"/>
    <property type="match status" value="1"/>
</dbReference>
<evidence type="ECO:0000313" key="4">
    <source>
        <dbReference type="Proteomes" id="UP000032180"/>
    </source>
</evidence>
<keyword evidence="4" id="KW-1185">Reference proteome</keyword>
<dbReference type="PANTHER" id="PTHR33074:SF62">
    <property type="entry name" value="EXPRESSED PROTEIN"/>
    <property type="match status" value="1"/>
</dbReference>
<feature type="region of interest" description="Disordered" evidence="1">
    <location>
        <begin position="181"/>
        <end position="217"/>
    </location>
</feature>
<dbReference type="AlphaFoldDB" id="A0A0D9Y005"/>
<evidence type="ECO:0000313" key="3">
    <source>
        <dbReference type="EnsemblPlants" id="LPERR12G12020.1"/>
    </source>
</evidence>
<reference evidence="3 4" key="1">
    <citation type="submission" date="2012-08" db="EMBL/GenBank/DDBJ databases">
        <title>Oryza genome evolution.</title>
        <authorList>
            <person name="Wing R.A."/>
        </authorList>
    </citation>
    <scope>NUCLEOTIDE SEQUENCE</scope>
</reference>
<dbReference type="Gramene" id="LPERR12G12020.1">
    <property type="protein sequence ID" value="LPERR12G12020.1"/>
    <property type="gene ID" value="LPERR12G12020"/>
</dbReference>
<feature type="domain" description="DUF1618" evidence="2">
    <location>
        <begin position="226"/>
        <end position="404"/>
    </location>
</feature>
<organism evidence="3 4">
    <name type="scientific">Leersia perrieri</name>
    <dbReference type="NCBI Taxonomy" id="77586"/>
    <lineage>
        <taxon>Eukaryota</taxon>
        <taxon>Viridiplantae</taxon>
        <taxon>Streptophyta</taxon>
        <taxon>Embryophyta</taxon>
        <taxon>Tracheophyta</taxon>
        <taxon>Spermatophyta</taxon>
        <taxon>Magnoliopsida</taxon>
        <taxon>Liliopsida</taxon>
        <taxon>Poales</taxon>
        <taxon>Poaceae</taxon>
        <taxon>BOP clade</taxon>
        <taxon>Oryzoideae</taxon>
        <taxon>Oryzeae</taxon>
        <taxon>Oryzinae</taxon>
        <taxon>Leersia</taxon>
    </lineage>
</organism>